<evidence type="ECO:0000313" key="3">
    <source>
        <dbReference type="Proteomes" id="UP000076584"/>
    </source>
</evidence>
<proteinExistence type="predicted"/>
<evidence type="ECO:0000256" key="1">
    <source>
        <dbReference type="SAM" id="MobiDB-lite"/>
    </source>
</evidence>
<accession>A0A166ZKY9</accession>
<organism evidence="2 3">
    <name type="scientific">Colletotrichum incanum</name>
    <name type="common">Soybean anthracnose fungus</name>
    <dbReference type="NCBI Taxonomy" id="1573173"/>
    <lineage>
        <taxon>Eukaryota</taxon>
        <taxon>Fungi</taxon>
        <taxon>Dikarya</taxon>
        <taxon>Ascomycota</taxon>
        <taxon>Pezizomycotina</taxon>
        <taxon>Sordariomycetes</taxon>
        <taxon>Hypocreomycetidae</taxon>
        <taxon>Glomerellales</taxon>
        <taxon>Glomerellaceae</taxon>
        <taxon>Colletotrichum</taxon>
        <taxon>Colletotrichum spaethianum species complex</taxon>
    </lineage>
</organism>
<reference evidence="2 3" key="1">
    <citation type="submission" date="2015-06" db="EMBL/GenBank/DDBJ databases">
        <title>Survival trade-offs in plant roots during colonization by closely related pathogenic and mutualistic fungi.</title>
        <authorList>
            <person name="Hacquard S."/>
            <person name="Kracher B."/>
            <person name="Hiruma K."/>
            <person name="Weinman A."/>
            <person name="Muench P."/>
            <person name="Garrido Oter R."/>
            <person name="Ver Loren van Themaat E."/>
            <person name="Dallerey J.-F."/>
            <person name="Damm U."/>
            <person name="Henrissat B."/>
            <person name="Lespinet O."/>
            <person name="Thon M."/>
            <person name="Kemen E."/>
            <person name="McHardy A.C."/>
            <person name="Schulze-Lefert P."/>
            <person name="O'Connell R.J."/>
        </authorList>
    </citation>
    <scope>NUCLEOTIDE SEQUENCE [LARGE SCALE GENOMIC DNA]</scope>
    <source>
        <strain evidence="2 3">MAFF 238704</strain>
    </source>
</reference>
<evidence type="ECO:0000313" key="2">
    <source>
        <dbReference type="EMBL" id="KZL79053.1"/>
    </source>
</evidence>
<feature type="compositionally biased region" description="Polar residues" evidence="1">
    <location>
        <begin position="130"/>
        <end position="142"/>
    </location>
</feature>
<gene>
    <name evidence="2" type="ORF">CI238_06875</name>
</gene>
<dbReference type="AlphaFoldDB" id="A0A166ZKY9"/>
<dbReference type="Proteomes" id="UP000076584">
    <property type="component" value="Unassembled WGS sequence"/>
</dbReference>
<protein>
    <submittedName>
        <fullName evidence="2">Uncharacterized protein</fullName>
    </submittedName>
</protein>
<dbReference type="EMBL" id="LFIW01002162">
    <property type="protein sequence ID" value="KZL79053.1"/>
    <property type="molecule type" value="Genomic_DNA"/>
</dbReference>
<keyword evidence="3" id="KW-1185">Reference proteome</keyword>
<dbReference type="STRING" id="1573173.A0A166ZKY9"/>
<sequence length="150" mass="16079">MGEIIAFGKTLINKCRTLVEANKPLTAGVAFDNQATDRLKIDDEHAKTLGLVEGELRRCKETASSELQQKPSCPSGSDLADIQAQLNAVKNSLAVVVQNQWFNPTERGLGTTLSPINQIALNRPPRIGQNAPSANSRNSATVTAAAKKEN</sequence>
<comment type="caution">
    <text evidence="2">The sequence shown here is derived from an EMBL/GenBank/DDBJ whole genome shotgun (WGS) entry which is preliminary data.</text>
</comment>
<feature type="region of interest" description="Disordered" evidence="1">
    <location>
        <begin position="126"/>
        <end position="150"/>
    </location>
</feature>
<name>A0A166ZKY9_COLIC</name>